<evidence type="ECO:0000313" key="2">
    <source>
        <dbReference type="Proteomes" id="UP000006729"/>
    </source>
</evidence>
<sequence length="114" mass="13126">MYQELFSYFSVPFLRFFSLLHLVTPPPSVTGQFDDYIHYDKSCPNPSLTVRNVVQKALHSDSRIAASLLRLHFHDVFVNVMILDLLIPPQLEIPLHLNLKAVFCNSIMKAQIRS</sequence>
<evidence type="ECO:0000313" key="1">
    <source>
        <dbReference type="EMBL" id="KAI9396537.1"/>
    </source>
</evidence>
<protein>
    <submittedName>
        <fullName evidence="1">Uncharacterized protein</fullName>
    </submittedName>
</protein>
<dbReference type="EMBL" id="CM009293">
    <property type="protein sequence ID" value="KAI9396537.1"/>
    <property type="molecule type" value="Genomic_DNA"/>
</dbReference>
<accession>A0ACC0T4R1</accession>
<comment type="caution">
    <text evidence="1">The sequence shown here is derived from an EMBL/GenBank/DDBJ whole genome shotgun (WGS) entry which is preliminary data.</text>
</comment>
<proteinExistence type="predicted"/>
<dbReference type="Proteomes" id="UP000006729">
    <property type="component" value="Chromosome 4"/>
</dbReference>
<keyword evidence="2" id="KW-1185">Reference proteome</keyword>
<name>A0ACC0T4R1_POPTR</name>
<gene>
    <name evidence="1" type="ORF">POPTR_004G144500v4</name>
</gene>
<reference evidence="1 2" key="1">
    <citation type="journal article" date="2006" name="Science">
        <title>The genome of black cottonwood, Populus trichocarpa (Torr. &amp; Gray).</title>
        <authorList>
            <person name="Tuskan G.A."/>
            <person name="Difazio S."/>
            <person name="Jansson S."/>
            <person name="Bohlmann J."/>
            <person name="Grigoriev I."/>
            <person name="Hellsten U."/>
            <person name="Putnam N."/>
            <person name="Ralph S."/>
            <person name="Rombauts S."/>
            <person name="Salamov A."/>
            <person name="Schein J."/>
            <person name="Sterck L."/>
            <person name="Aerts A."/>
            <person name="Bhalerao R.R."/>
            <person name="Bhalerao R.P."/>
            <person name="Blaudez D."/>
            <person name="Boerjan W."/>
            <person name="Brun A."/>
            <person name="Brunner A."/>
            <person name="Busov V."/>
            <person name="Campbell M."/>
            <person name="Carlson J."/>
            <person name="Chalot M."/>
            <person name="Chapman J."/>
            <person name="Chen G.L."/>
            <person name="Cooper D."/>
            <person name="Coutinho P.M."/>
            <person name="Couturier J."/>
            <person name="Covert S."/>
            <person name="Cronk Q."/>
            <person name="Cunningham R."/>
            <person name="Davis J."/>
            <person name="Degroeve S."/>
            <person name="Dejardin A."/>
            <person name="Depamphilis C."/>
            <person name="Detter J."/>
            <person name="Dirks B."/>
            <person name="Dubchak I."/>
            <person name="Duplessis S."/>
            <person name="Ehlting J."/>
            <person name="Ellis B."/>
            <person name="Gendler K."/>
            <person name="Goodstein D."/>
            <person name="Gribskov M."/>
            <person name="Grimwood J."/>
            <person name="Groover A."/>
            <person name="Gunter L."/>
            <person name="Hamberger B."/>
            <person name="Heinze B."/>
            <person name="Helariutta Y."/>
            <person name="Henrissat B."/>
            <person name="Holligan D."/>
            <person name="Holt R."/>
            <person name="Huang W."/>
            <person name="Islam-Faridi N."/>
            <person name="Jones S."/>
            <person name="Jones-Rhoades M."/>
            <person name="Jorgensen R."/>
            <person name="Joshi C."/>
            <person name="Kangasjarvi J."/>
            <person name="Karlsson J."/>
            <person name="Kelleher C."/>
            <person name="Kirkpatrick R."/>
            <person name="Kirst M."/>
            <person name="Kohler A."/>
            <person name="Kalluri U."/>
            <person name="Larimer F."/>
            <person name="Leebens-Mack J."/>
            <person name="Leple J.C."/>
            <person name="Locascio P."/>
            <person name="Lou Y."/>
            <person name="Lucas S."/>
            <person name="Martin F."/>
            <person name="Montanini B."/>
            <person name="Napoli C."/>
            <person name="Nelson D.R."/>
            <person name="Nelson C."/>
            <person name="Nieminen K."/>
            <person name="Nilsson O."/>
            <person name="Pereda V."/>
            <person name="Peter G."/>
            <person name="Philippe R."/>
            <person name="Pilate G."/>
            <person name="Poliakov A."/>
            <person name="Razumovskaya J."/>
            <person name="Richardson P."/>
            <person name="Rinaldi C."/>
            <person name="Ritland K."/>
            <person name="Rouze P."/>
            <person name="Ryaboy D."/>
            <person name="Schmutz J."/>
            <person name="Schrader J."/>
            <person name="Segerman B."/>
            <person name="Shin H."/>
            <person name="Siddiqui A."/>
            <person name="Sterky F."/>
            <person name="Terry A."/>
            <person name="Tsai C.J."/>
            <person name="Uberbacher E."/>
            <person name="Unneberg P."/>
            <person name="Vahala J."/>
            <person name="Wall K."/>
            <person name="Wessler S."/>
            <person name="Yang G."/>
            <person name="Yin T."/>
            <person name="Douglas C."/>
            <person name="Marra M."/>
            <person name="Sandberg G."/>
            <person name="Van de Peer Y."/>
            <person name="Rokhsar D."/>
        </authorList>
    </citation>
    <scope>NUCLEOTIDE SEQUENCE [LARGE SCALE GENOMIC DNA]</scope>
    <source>
        <strain evidence="2">cv. Nisqually</strain>
    </source>
</reference>
<organism evidence="1 2">
    <name type="scientific">Populus trichocarpa</name>
    <name type="common">Western balsam poplar</name>
    <name type="synonym">Populus balsamifera subsp. trichocarpa</name>
    <dbReference type="NCBI Taxonomy" id="3694"/>
    <lineage>
        <taxon>Eukaryota</taxon>
        <taxon>Viridiplantae</taxon>
        <taxon>Streptophyta</taxon>
        <taxon>Embryophyta</taxon>
        <taxon>Tracheophyta</taxon>
        <taxon>Spermatophyta</taxon>
        <taxon>Magnoliopsida</taxon>
        <taxon>eudicotyledons</taxon>
        <taxon>Gunneridae</taxon>
        <taxon>Pentapetalae</taxon>
        <taxon>rosids</taxon>
        <taxon>fabids</taxon>
        <taxon>Malpighiales</taxon>
        <taxon>Salicaceae</taxon>
        <taxon>Saliceae</taxon>
        <taxon>Populus</taxon>
    </lineage>
</organism>